<evidence type="ECO:0000313" key="2">
    <source>
        <dbReference type="EMBL" id="MXQ93787.1"/>
    </source>
</evidence>
<evidence type="ECO:0000313" key="3">
    <source>
        <dbReference type="Proteomes" id="UP000322234"/>
    </source>
</evidence>
<gene>
    <name evidence="2" type="ORF">E5288_WYG016888</name>
</gene>
<feature type="region of interest" description="Disordered" evidence="1">
    <location>
        <begin position="31"/>
        <end position="69"/>
    </location>
</feature>
<keyword evidence="3" id="KW-1185">Reference proteome</keyword>
<organism evidence="2 3">
    <name type="scientific">Bos mutus</name>
    <name type="common">wild yak</name>
    <dbReference type="NCBI Taxonomy" id="72004"/>
    <lineage>
        <taxon>Eukaryota</taxon>
        <taxon>Metazoa</taxon>
        <taxon>Chordata</taxon>
        <taxon>Craniata</taxon>
        <taxon>Vertebrata</taxon>
        <taxon>Euteleostomi</taxon>
        <taxon>Mammalia</taxon>
        <taxon>Eutheria</taxon>
        <taxon>Laurasiatheria</taxon>
        <taxon>Artiodactyla</taxon>
        <taxon>Ruminantia</taxon>
        <taxon>Pecora</taxon>
        <taxon>Bovidae</taxon>
        <taxon>Bovinae</taxon>
        <taxon>Bos</taxon>
    </lineage>
</organism>
<dbReference type="EMBL" id="VBQZ03000098">
    <property type="protein sequence ID" value="MXQ93787.1"/>
    <property type="molecule type" value="Genomic_DNA"/>
</dbReference>
<dbReference type="AlphaFoldDB" id="A0A6B0RYG9"/>
<protein>
    <submittedName>
        <fullName evidence="2">Uncharacterized protein</fullName>
    </submittedName>
</protein>
<dbReference type="Proteomes" id="UP000322234">
    <property type="component" value="Unassembled WGS sequence"/>
</dbReference>
<name>A0A6B0RYG9_9CETA</name>
<reference evidence="2" key="1">
    <citation type="submission" date="2019-10" db="EMBL/GenBank/DDBJ databases">
        <title>The sequence and de novo assembly of the wild yak genome.</title>
        <authorList>
            <person name="Liu Y."/>
        </authorList>
    </citation>
    <scope>NUCLEOTIDE SEQUENCE [LARGE SCALE GENOMIC DNA]</scope>
    <source>
        <strain evidence="2">WY2019</strain>
    </source>
</reference>
<accession>A0A6B0RYG9</accession>
<evidence type="ECO:0000256" key="1">
    <source>
        <dbReference type="SAM" id="MobiDB-lite"/>
    </source>
</evidence>
<sequence>MLGLGSEEAAWGRRTPALGLADEWGLARGTNRGREARLTLPSRQRAGQGERAEGRGAALNRPPGAGPARLRELGLDVDPQISVQFFLYRHAAPSSERQPLLPS</sequence>
<comment type="caution">
    <text evidence="2">The sequence shown here is derived from an EMBL/GenBank/DDBJ whole genome shotgun (WGS) entry which is preliminary data.</text>
</comment>
<proteinExistence type="predicted"/>